<reference evidence="1 2" key="1">
    <citation type="submission" date="2015-04" db="EMBL/GenBank/DDBJ databases">
        <authorList>
            <person name="Syromyatnikov M.Y."/>
            <person name="Popov V.N."/>
        </authorList>
    </citation>
    <scope>NUCLEOTIDE SEQUENCE [LARGE SCALE GENOMIC DNA]</scope>
</reference>
<sequence>MKTQKIQEFINNVELDAFESSEVSHYFGSLPSQKQGNEFKLALLTKLLSSFRNTFKDISNLVNNELNEELSPEDLQTVFESMANQVRLEFPLSCIQEPLSNLSQLISAKDSEFIELYSVAIESLRN</sequence>
<dbReference type="Proteomes" id="UP000183832">
    <property type="component" value="Unassembled WGS sequence"/>
</dbReference>
<evidence type="ECO:0000313" key="1">
    <source>
        <dbReference type="EMBL" id="CRK94030.1"/>
    </source>
</evidence>
<evidence type="ECO:0000313" key="2">
    <source>
        <dbReference type="Proteomes" id="UP000183832"/>
    </source>
</evidence>
<proteinExistence type="predicted"/>
<accession>A0A1J1I542</accession>
<protein>
    <submittedName>
        <fullName evidence="1">CLUMA_CG007554, isoform A</fullName>
    </submittedName>
</protein>
<name>A0A1J1I542_9DIPT</name>
<keyword evidence="2" id="KW-1185">Reference proteome</keyword>
<dbReference type="EMBL" id="CVRI01000038">
    <property type="protein sequence ID" value="CRK94030.1"/>
    <property type="molecule type" value="Genomic_DNA"/>
</dbReference>
<organism evidence="1 2">
    <name type="scientific">Clunio marinus</name>
    <dbReference type="NCBI Taxonomy" id="568069"/>
    <lineage>
        <taxon>Eukaryota</taxon>
        <taxon>Metazoa</taxon>
        <taxon>Ecdysozoa</taxon>
        <taxon>Arthropoda</taxon>
        <taxon>Hexapoda</taxon>
        <taxon>Insecta</taxon>
        <taxon>Pterygota</taxon>
        <taxon>Neoptera</taxon>
        <taxon>Endopterygota</taxon>
        <taxon>Diptera</taxon>
        <taxon>Nematocera</taxon>
        <taxon>Chironomoidea</taxon>
        <taxon>Chironomidae</taxon>
        <taxon>Clunio</taxon>
    </lineage>
</organism>
<gene>
    <name evidence="1" type="ORF">CLUMA_CG007554</name>
</gene>
<dbReference type="AlphaFoldDB" id="A0A1J1I542"/>